<dbReference type="EMBL" id="KN837309">
    <property type="protein sequence ID" value="KIJ28330.1"/>
    <property type="molecule type" value="Genomic_DNA"/>
</dbReference>
<protein>
    <submittedName>
        <fullName evidence="2">Uncharacterized protein</fullName>
    </submittedName>
</protein>
<name>A0A0C9USY1_SPHS4</name>
<reference evidence="2 3" key="1">
    <citation type="submission" date="2014-06" db="EMBL/GenBank/DDBJ databases">
        <title>Evolutionary Origins and Diversification of the Mycorrhizal Mutualists.</title>
        <authorList>
            <consortium name="DOE Joint Genome Institute"/>
            <consortium name="Mycorrhizal Genomics Consortium"/>
            <person name="Kohler A."/>
            <person name="Kuo A."/>
            <person name="Nagy L.G."/>
            <person name="Floudas D."/>
            <person name="Copeland A."/>
            <person name="Barry K.W."/>
            <person name="Cichocki N."/>
            <person name="Veneault-Fourrey C."/>
            <person name="LaButti K."/>
            <person name="Lindquist E.A."/>
            <person name="Lipzen A."/>
            <person name="Lundell T."/>
            <person name="Morin E."/>
            <person name="Murat C."/>
            <person name="Riley R."/>
            <person name="Ohm R."/>
            <person name="Sun H."/>
            <person name="Tunlid A."/>
            <person name="Henrissat B."/>
            <person name="Grigoriev I.V."/>
            <person name="Hibbett D.S."/>
            <person name="Martin F."/>
        </authorList>
    </citation>
    <scope>NUCLEOTIDE SEQUENCE [LARGE SCALE GENOMIC DNA]</scope>
    <source>
        <strain evidence="2 3">SS14</strain>
    </source>
</reference>
<proteinExistence type="predicted"/>
<feature type="region of interest" description="Disordered" evidence="1">
    <location>
        <begin position="1"/>
        <end position="49"/>
    </location>
</feature>
<evidence type="ECO:0000256" key="1">
    <source>
        <dbReference type="SAM" id="MobiDB-lite"/>
    </source>
</evidence>
<organism evidence="2 3">
    <name type="scientific">Sphaerobolus stellatus (strain SS14)</name>
    <dbReference type="NCBI Taxonomy" id="990650"/>
    <lineage>
        <taxon>Eukaryota</taxon>
        <taxon>Fungi</taxon>
        <taxon>Dikarya</taxon>
        <taxon>Basidiomycota</taxon>
        <taxon>Agaricomycotina</taxon>
        <taxon>Agaricomycetes</taxon>
        <taxon>Phallomycetidae</taxon>
        <taxon>Geastrales</taxon>
        <taxon>Sphaerobolaceae</taxon>
        <taxon>Sphaerobolus</taxon>
    </lineage>
</organism>
<gene>
    <name evidence="2" type="ORF">M422DRAFT_270400</name>
</gene>
<dbReference type="Proteomes" id="UP000054279">
    <property type="component" value="Unassembled WGS sequence"/>
</dbReference>
<dbReference type="AlphaFoldDB" id="A0A0C9USY1"/>
<accession>A0A0C9USY1</accession>
<sequence length="138" mass="15713">MTTTTVQIPEESVNNPGQQDTENTSSHDGSQRVARSVPITPHRPITCSRFKPDYPEPHLKTLVLEAFEVFEGDFIIIGPQLFPAAEERRKVIKDDSLRKRRDHALLLAKYGLGSRLPLEEWSTSRNAEVLRPGTEYTW</sequence>
<dbReference type="HOGENOM" id="CLU_1856569_0_0_1"/>
<feature type="compositionally biased region" description="Polar residues" evidence="1">
    <location>
        <begin position="1"/>
        <end position="28"/>
    </location>
</feature>
<evidence type="ECO:0000313" key="3">
    <source>
        <dbReference type="Proteomes" id="UP000054279"/>
    </source>
</evidence>
<evidence type="ECO:0000313" key="2">
    <source>
        <dbReference type="EMBL" id="KIJ28330.1"/>
    </source>
</evidence>
<keyword evidence="3" id="KW-1185">Reference proteome</keyword>